<feature type="transmembrane region" description="Helical" evidence="6">
    <location>
        <begin position="55"/>
        <end position="85"/>
    </location>
</feature>
<keyword evidence="5 6" id="KW-0472">Membrane</keyword>
<feature type="transmembrane region" description="Helical" evidence="6">
    <location>
        <begin position="119"/>
        <end position="140"/>
    </location>
</feature>
<dbReference type="Pfam" id="PF02361">
    <property type="entry name" value="CbiQ"/>
    <property type="match status" value="1"/>
</dbReference>
<accession>A0A3T0D4E6</accession>
<dbReference type="InterPro" id="IPR051611">
    <property type="entry name" value="ECF_transporter_component"/>
</dbReference>
<keyword evidence="4 6" id="KW-1133">Transmembrane helix</keyword>
<keyword evidence="8" id="KW-1185">Reference proteome</keyword>
<evidence type="ECO:0000256" key="3">
    <source>
        <dbReference type="ARBA" id="ARBA00022692"/>
    </source>
</evidence>
<gene>
    <name evidence="7" type="ORF">ELD05_04240</name>
</gene>
<dbReference type="GO" id="GO:0005886">
    <property type="term" value="C:plasma membrane"/>
    <property type="evidence" value="ECO:0007669"/>
    <property type="project" value="UniProtKB-ARBA"/>
</dbReference>
<evidence type="ECO:0000313" key="8">
    <source>
        <dbReference type="Proteomes" id="UP000282930"/>
    </source>
</evidence>
<feature type="transmembrane region" description="Helical" evidence="6">
    <location>
        <begin position="92"/>
        <end position="113"/>
    </location>
</feature>
<name>A0A3T0D4E6_9FIRM</name>
<dbReference type="RefSeq" id="WP_127351491.1">
    <property type="nucleotide sequence ID" value="NZ_CP034791.1"/>
</dbReference>
<dbReference type="AlphaFoldDB" id="A0A3T0D4E6"/>
<feature type="transmembrane region" description="Helical" evidence="6">
    <location>
        <begin position="161"/>
        <end position="184"/>
    </location>
</feature>
<evidence type="ECO:0000256" key="2">
    <source>
        <dbReference type="ARBA" id="ARBA00022475"/>
    </source>
</evidence>
<feature type="transmembrane region" description="Helical" evidence="6">
    <location>
        <begin position="204"/>
        <end position="223"/>
    </location>
</feature>
<organism evidence="7 8">
    <name type="scientific">Caldicellulosiruptor changbaiensis</name>
    <dbReference type="NCBI Taxonomy" id="1222016"/>
    <lineage>
        <taxon>Bacteria</taxon>
        <taxon>Bacillati</taxon>
        <taxon>Bacillota</taxon>
        <taxon>Bacillota incertae sedis</taxon>
        <taxon>Caldicellulosiruptorales</taxon>
        <taxon>Caldicellulosiruptoraceae</taxon>
        <taxon>Caldicellulosiruptor</taxon>
    </lineage>
</organism>
<evidence type="ECO:0000313" key="7">
    <source>
        <dbReference type="EMBL" id="AZT89925.1"/>
    </source>
</evidence>
<keyword evidence="3 6" id="KW-0812">Transmembrane</keyword>
<dbReference type="Proteomes" id="UP000282930">
    <property type="component" value="Chromosome"/>
</dbReference>
<dbReference type="EMBL" id="CP034791">
    <property type="protein sequence ID" value="AZT89925.1"/>
    <property type="molecule type" value="Genomic_DNA"/>
</dbReference>
<evidence type="ECO:0000256" key="5">
    <source>
        <dbReference type="ARBA" id="ARBA00023136"/>
    </source>
</evidence>
<evidence type="ECO:0000256" key="6">
    <source>
        <dbReference type="SAM" id="Phobius"/>
    </source>
</evidence>
<dbReference type="PANTHER" id="PTHR34857:SF2">
    <property type="entry name" value="SLL0384 PROTEIN"/>
    <property type="match status" value="1"/>
</dbReference>
<keyword evidence="2" id="KW-1003">Cell membrane</keyword>
<protein>
    <submittedName>
        <fullName evidence="7">Cobalt transporter</fullName>
    </submittedName>
</protein>
<evidence type="ECO:0000256" key="1">
    <source>
        <dbReference type="ARBA" id="ARBA00004141"/>
    </source>
</evidence>
<dbReference type="InterPro" id="IPR003339">
    <property type="entry name" value="ABC/ECF_trnsptr_transmembrane"/>
</dbReference>
<proteinExistence type="predicted"/>
<dbReference type="PANTHER" id="PTHR34857">
    <property type="entry name" value="SLL0384 PROTEIN"/>
    <property type="match status" value="1"/>
</dbReference>
<sequence length="265" mass="30292">MLPEFLKSEDTFAIDVEKESYVQKSISEYLKLSQWFFKTNKSAFSKIDEWAKLIFLIWFSFLVATSQSLYFIALSFALIIIIALISKADLKALLISSWAFVPLLTFVIGIPYAVLTKNFIPTVLQSLKVGIIIMIGEVIIYNSKIDRLFKPFSFFKGLREFTWFVELTLRNIFILITTITQILFAKKTRTVGKTANKIVFVGQMLKVIMVKSMYVSENTLIAMKTRGYSSKNKSVSTTYKFKMGIGEILTLLMASILAILERILI</sequence>
<evidence type="ECO:0000256" key="4">
    <source>
        <dbReference type="ARBA" id="ARBA00022989"/>
    </source>
</evidence>
<dbReference type="KEGG" id="ccha:ELD05_04240"/>
<comment type="subcellular location">
    <subcellularLocation>
        <location evidence="1">Membrane</location>
        <topology evidence="1">Multi-pass membrane protein</topology>
    </subcellularLocation>
</comment>
<reference evidence="7 8" key="1">
    <citation type="submission" date="2018-12" db="EMBL/GenBank/DDBJ databases">
        <title>Genome sequence from the cellulolytic species, Caldicellulosiruptor changbaiensis.</title>
        <authorList>
            <person name="Blumer-Schuette S.E."/>
            <person name="Mendoza C."/>
        </authorList>
    </citation>
    <scope>NUCLEOTIDE SEQUENCE [LARGE SCALE GENOMIC DNA]</scope>
    <source>
        <strain evidence="7 8">CBS-Z</strain>
    </source>
</reference>
<feature type="transmembrane region" description="Helical" evidence="6">
    <location>
        <begin position="244"/>
        <end position="264"/>
    </location>
</feature>